<gene>
    <name evidence="9" type="ORF">JYU34_013250</name>
</gene>
<protein>
    <recommendedName>
        <fullName evidence="8">Ammonium transporter AmtB-like domain-containing protein</fullName>
    </recommendedName>
</protein>
<evidence type="ECO:0000256" key="4">
    <source>
        <dbReference type="ARBA" id="ARBA00022989"/>
    </source>
</evidence>
<evidence type="ECO:0000256" key="1">
    <source>
        <dbReference type="ARBA" id="ARBA00004141"/>
    </source>
</evidence>
<organism evidence="9 10">
    <name type="scientific">Plutella xylostella</name>
    <name type="common">Diamondback moth</name>
    <name type="synonym">Plutella maculipennis</name>
    <dbReference type="NCBI Taxonomy" id="51655"/>
    <lineage>
        <taxon>Eukaryota</taxon>
        <taxon>Metazoa</taxon>
        <taxon>Ecdysozoa</taxon>
        <taxon>Arthropoda</taxon>
        <taxon>Hexapoda</taxon>
        <taxon>Insecta</taxon>
        <taxon>Pterygota</taxon>
        <taxon>Neoptera</taxon>
        <taxon>Endopterygota</taxon>
        <taxon>Lepidoptera</taxon>
        <taxon>Glossata</taxon>
        <taxon>Ditrysia</taxon>
        <taxon>Yponomeutoidea</taxon>
        <taxon>Plutellidae</taxon>
        <taxon>Plutella</taxon>
    </lineage>
</organism>
<dbReference type="Proteomes" id="UP000823941">
    <property type="component" value="Chromosome 18"/>
</dbReference>
<dbReference type="SUPFAM" id="SSF111352">
    <property type="entry name" value="Ammonium transporter"/>
    <property type="match status" value="1"/>
</dbReference>
<proteinExistence type="inferred from homology"/>
<evidence type="ECO:0000313" key="10">
    <source>
        <dbReference type="Proteomes" id="UP000823941"/>
    </source>
</evidence>
<feature type="domain" description="Ammonium transporter AmtB-like" evidence="8">
    <location>
        <begin position="63"/>
        <end position="418"/>
    </location>
</feature>
<dbReference type="InterPro" id="IPR002229">
    <property type="entry name" value="RhesusRHD"/>
</dbReference>
<keyword evidence="7" id="KW-0732">Signal</keyword>
<keyword evidence="4 6" id="KW-1133">Transmembrane helix</keyword>
<dbReference type="Gene3D" id="1.10.3430.10">
    <property type="entry name" value="Ammonium transporter AmtB like domains"/>
    <property type="match status" value="1"/>
</dbReference>
<feature type="chain" id="PRO_5046025032" description="Ammonium transporter AmtB-like domain-containing protein" evidence="7">
    <location>
        <begin position="24"/>
        <end position="433"/>
    </location>
</feature>
<evidence type="ECO:0000256" key="7">
    <source>
        <dbReference type="SAM" id="SignalP"/>
    </source>
</evidence>
<feature type="signal peptide" evidence="7">
    <location>
        <begin position="1"/>
        <end position="23"/>
    </location>
</feature>
<evidence type="ECO:0000256" key="5">
    <source>
        <dbReference type="ARBA" id="ARBA00023136"/>
    </source>
</evidence>
<dbReference type="InterPro" id="IPR024041">
    <property type="entry name" value="NH4_transpt_AmtB-like_dom"/>
</dbReference>
<keyword evidence="3 6" id="KW-0812">Transmembrane</keyword>
<evidence type="ECO:0000259" key="8">
    <source>
        <dbReference type="Pfam" id="PF00909"/>
    </source>
</evidence>
<reference evidence="9 10" key="1">
    <citation type="submission" date="2021-06" db="EMBL/GenBank/DDBJ databases">
        <title>A haploid diamondback moth (Plutella xylostella L.) genome assembly resolves 31 chromosomes and identifies a diamide resistance mutation.</title>
        <authorList>
            <person name="Ward C.M."/>
            <person name="Perry K.D."/>
            <person name="Baker G."/>
            <person name="Powis K."/>
            <person name="Heckel D.G."/>
            <person name="Baxter S.W."/>
        </authorList>
    </citation>
    <scope>NUCLEOTIDE SEQUENCE [LARGE SCALE GENOMIC DNA]</scope>
    <source>
        <strain evidence="9 10">LV</strain>
        <tissue evidence="9">Single pupa</tissue>
    </source>
</reference>
<feature type="transmembrane region" description="Helical" evidence="6">
    <location>
        <begin position="387"/>
        <end position="409"/>
    </location>
</feature>
<feature type="transmembrane region" description="Helical" evidence="6">
    <location>
        <begin position="225"/>
        <end position="245"/>
    </location>
</feature>
<feature type="transmembrane region" description="Helical" evidence="6">
    <location>
        <begin position="95"/>
        <end position="115"/>
    </location>
</feature>
<keyword evidence="10" id="KW-1185">Reference proteome</keyword>
<comment type="similarity">
    <text evidence="2">Belongs to the ammonium transporter (TC 2.A.49) family. Rh subfamily.</text>
</comment>
<feature type="transmembrane region" description="Helical" evidence="6">
    <location>
        <begin position="153"/>
        <end position="171"/>
    </location>
</feature>
<feature type="transmembrane region" description="Helical" evidence="6">
    <location>
        <begin position="127"/>
        <end position="146"/>
    </location>
</feature>
<dbReference type="PANTHER" id="PTHR11730">
    <property type="entry name" value="AMMONIUM TRANSPORTER"/>
    <property type="match status" value="1"/>
</dbReference>
<feature type="transmembrane region" description="Helical" evidence="6">
    <location>
        <begin position="348"/>
        <end position="367"/>
    </location>
</feature>
<keyword evidence="5 6" id="KW-0472">Membrane</keyword>
<dbReference type="InterPro" id="IPR029020">
    <property type="entry name" value="Ammonium/urea_transptr"/>
</dbReference>
<evidence type="ECO:0000256" key="3">
    <source>
        <dbReference type="ARBA" id="ARBA00022692"/>
    </source>
</evidence>
<dbReference type="PRINTS" id="PR00342">
    <property type="entry name" value="RHESUSRHD"/>
</dbReference>
<evidence type="ECO:0000256" key="2">
    <source>
        <dbReference type="ARBA" id="ARBA00011036"/>
    </source>
</evidence>
<evidence type="ECO:0000256" key="6">
    <source>
        <dbReference type="SAM" id="Phobius"/>
    </source>
</evidence>
<dbReference type="EMBL" id="JAHIBW010000018">
    <property type="protein sequence ID" value="KAG7301857.1"/>
    <property type="molecule type" value="Genomic_DNA"/>
</dbReference>
<comment type="caution">
    <text evidence="9">The sequence shown here is derived from an EMBL/GenBank/DDBJ whole genome shotgun (WGS) entry which is preliminary data.</text>
</comment>
<accession>A0ABQ7Q9E0</accession>
<comment type="subcellular location">
    <subcellularLocation>
        <location evidence="1">Membrane</location>
        <topology evidence="1">Multi-pass membrane protein</topology>
    </subcellularLocation>
</comment>
<name>A0ABQ7Q9E0_PLUXY</name>
<dbReference type="Pfam" id="PF00909">
    <property type="entry name" value="Ammonium_transp"/>
    <property type="match status" value="1"/>
</dbReference>
<sequence length="433" mass="45870">MNLHMQRGKFAVVLLFQIALAIAFCFLSTEQKREPHGEHGSNNSTESGASVNQDEDNTQFADHAYLDVHTMVFVGFAFLMTFLKKYSFTAAGGTLVFAALIMQWALFCQQIMFGFKGGVFPVTVEGLLEADVMTAAVLISFGAILGAASIEQVFFIGIVETAVGCANLYLFTNVLQANDVGGSISIHTFGAYFGLASSAGLRLQKLHKPSPNVEPLNGSSYSSDTFAMIGTLFLWVYWPAFNGALAPNREAFERGIINTYLSIAASAVTAFCVSSLLHKEDKLEMVHIQNATLAGGVGIGTIATLVSAPAVAIAVGVGCGAVSVLGYEHITPKLAKLGVLDTCGVNNLHGLPGLTSGVLSIILFAATRDPALARLAGQEVGGQALRQLFGLLATLGVAVVSGVVTGFVAKKIFKPLKPEEAYSDEKNWVLPEY</sequence>
<feature type="transmembrane region" description="Helical" evidence="6">
    <location>
        <begin position="297"/>
        <end position="327"/>
    </location>
</feature>
<evidence type="ECO:0000313" key="9">
    <source>
        <dbReference type="EMBL" id="KAG7301857.1"/>
    </source>
</evidence>
<feature type="transmembrane region" description="Helical" evidence="6">
    <location>
        <begin position="257"/>
        <end position="277"/>
    </location>
</feature>
<dbReference type="PANTHER" id="PTHR11730:SF60">
    <property type="entry name" value="RH50, ISOFORM D"/>
    <property type="match status" value="1"/>
</dbReference>